<evidence type="ECO:0000313" key="1">
    <source>
        <dbReference type="EMBL" id="VFJ14865.1"/>
    </source>
</evidence>
<dbReference type="PANTHER" id="PTHR36849:SF1">
    <property type="entry name" value="CYTOPLASMIC PROTEIN"/>
    <property type="match status" value="1"/>
</dbReference>
<evidence type="ECO:0000313" key="2">
    <source>
        <dbReference type="Proteomes" id="UP000294299"/>
    </source>
</evidence>
<dbReference type="Pfam" id="PF22752">
    <property type="entry name" value="DUF488-N3i"/>
    <property type="match status" value="1"/>
</dbReference>
<gene>
    <name evidence="1" type="ORF">NFRAN_2543</name>
</gene>
<dbReference type="RefSeq" id="WP_232037996.1">
    <property type="nucleotide sequence ID" value="NZ_LR216287.1"/>
</dbReference>
<accession>A0A484IC23</accession>
<dbReference type="KEGG" id="nfn:NFRAN_2543"/>
<keyword evidence="2" id="KW-1185">Reference proteome</keyword>
<dbReference type="Proteomes" id="UP000294299">
    <property type="component" value="Chromosome NFRAN"/>
</dbReference>
<proteinExistence type="predicted"/>
<dbReference type="InterPro" id="IPR052552">
    <property type="entry name" value="YeaO-like"/>
</dbReference>
<dbReference type="PANTHER" id="PTHR36849">
    <property type="entry name" value="CYTOPLASMIC PROTEIN-RELATED"/>
    <property type="match status" value="1"/>
</dbReference>
<protein>
    <recommendedName>
        <fullName evidence="3">Uroporphyrin-III C-methyltransferase</fullName>
    </recommendedName>
</protein>
<dbReference type="EMBL" id="LR216287">
    <property type="protein sequence ID" value="VFJ14865.1"/>
    <property type="molecule type" value="Genomic_DNA"/>
</dbReference>
<dbReference type="AlphaFoldDB" id="A0A484IC23"/>
<organism evidence="1 2">
    <name type="scientific">Candidatus Nitrosocosmicus franklandianus</name>
    <dbReference type="NCBI Taxonomy" id="1798806"/>
    <lineage>
        <taxon>Archaea</taxon>
        <taxon>Nitrososphaerota</taxon>
        <taxon>Nitrososphaeria</taxon>
        <taxon>Nitrososphaerales</taxon>
        <taxon>Nitrososphaeraceae</taxon>
        <taxon>Candidatus Nitrosocosmicus</taxon>
    </lineage>
</organism>
<evidence type="ECO:0008006" key="3">
    <source>
        <dbReference type="Google" id="ProtNLM"/>
    </source>
</evidence>
<reference evidence="1 2" key="1">
    <citation type="submission" date="2019-02" db="EMBL/GenBank/DDBJ databases">
        <authorList>
            <person name="Lehtovirta-Morley E L."/>
        </authorList>
    </citation>
    <scope>NUCLEOTIDE SEQUENCE [LARGE SCALE GENOMIC DNA]</scope>
    <source>
        <strain evidence="1">NFRAN1</strain>
    </source>
</reference>
<dbReference type="GeneID" id="39421716"/>
<name>A0A484IC23_9ARCH</name>
<sequence length="124" mass="14626">MIVLIRIERIYNNPKGKSDDGNSGFRILVDRLWPRGLRKNDVHVDLWIKDIAPSTSLRKWFNHDKSKWDEFKLRYFKELEKCDKLVNAILGKGEKGTIILLYGAKDENFNNAIALKEYLENFKK</sequence>